<gene>
    <name evidence="2" type="primary">pinR</name>
    <name evidence="2" type="ORF">LMG32289_06021</name>
</gene>
<dbReference type="Gene3D" id="1.10.10.60">
    <property type="entry name" value="Homeodomain-like"/>
    <property type="match status" value="1"/>
</dbReference>
<keyword evidence="3" id="KW-1185">Reference proteome</keyword>
<organism evidence="2 3">
    <name type="scientific">Cupriavidus pampae</name>
    <dbReference type="NCBI Taxonomy" id="659251"/>
    <lineage>
        <taxon>Bacteria</taxon>
        <taxon>Pseudomonadati</taxon>
        <taxon>Pseudomonadota</taxon>
        <taxon>Betaproteobacteria</taxon>
        <taxon>Burkholderiales</taxon>
        <taxon>Burkholderiaceae</taxon>
        <taxon>Cupriavidus</taxon>
    </lineage>
</organism>
<comment type="caution">
    <text evidence="2">The sequence shown here is derived from an EMBL/GenBank/DDBJ whole genome shotgun (WGS) entry which is preliminary data.</text>
</comment>
<evidence type="ECO:0000259" key="1">
    <source>
        <dbReference type="PROSITE" id="PS51736"/>
    </source>
</evidence>
<accession>A0ABN7ZND0</accession>
<dbReference type="Gene3D" id="3.40.50.1390">
    <property type="entry name" value="Resolvase, N-terminal catalytic domain"/>
    <property type="match status" value="1"/>
</dbReference>
<keyword evidence="2" id="KW-0378">Hydrolase</keyword>
<dbReference type="InterPro" id="IPR006120">
    <property type="entry name" value="Resolvase_HTH_dom"/>
</dbReference>
<dbReference type="EC" id="3.1.22.-" evidence="2"/>
<dbReference type="InterPro" id="IPR036162">
    <property type="entry name" value="Resolvase-like_N_sf"/>
</dbReference>
<dbReference type="SMART" id="SM00857">
    <property type="entry name" value="Resolvase"/>
    <property type="match status" value="1"/>
</dbReference>
<proteinExistence type="predicted"/>
<name>A0ABN7ZND0_9BURK</name>
<dbReference type="Pfam" id="PF02796">
    <property type="entry name" value="HTH_7"/>
    <property type="match status" value="1"/>
</dbReference>
<evidence type="ECO:0000313" key="3">
    <source>
        <dbReference type="Proteomes" id="UP000706525"/>
    </source>
</evidence>
<dbReference type="Proteomes" id="UP000706525">
    <property type="component" value="Unassembled WGS sequence"/>
</dbReference>
<dbReference type="PROSITE" id="PS51736">
    <property type="entry name" value="RECOMBINASES_3"/>
    <property type="match status" value="1"/>
</dbReference>
<dbReference type="InterPro" id="IPR006119">
    <property type="entry name" value="Resolv_N"/>
</dbReference>
<dbReference type="Pfam" id="PF00239">
    <property type="entry name" value="Resolvase"/>
    <property type="match status" value="1"/>
</dbReference>
<dbReference type="SUPFAM" id="SSF53041">
    <property type="entry name" value="Resolvase-like"/>
    <property type="match status" value="1"/>
</dbReference>
<dbReference type="GO" id="GO:0016787">
    <property type="term" value="F:hydrolase activity"/>
    <property type="evidence" value="ECO:0007669"/>
    <property type="project" value="UniProtKB-KW"/>
</dbReference>
<feature type="domain" description="Resolvase/invertase-type recombinase catalytic" evidence="1">
    <location>
        <begin position="1"/>
        <end position="143"/>
    </location>
</feature>
<dbReference type="EMBL" id="CAJZAG010000015">
    <property type="protein sequence ID" value="CAG9185636.1"/>
    <property type="molecule type" value="Genomic_DNA"/>
</dbReference>
<evidence type="ECO:0000313" key="2">
    <source>
        <dbReference type="EMBL" id="CAG9185636.1"/>
    </source>
</evidence>
<protein>
    <submittedName>
        <fullName evidence="2">Serine recombinase PinR</fullName>
        <ecNumber evidence="2">3.1.22.-</ecNumber>
    </submittedName>
</protein>
<sequence>MSANYFYTNAAATLDEFEPEIRAFDAAGIVVDLRHARFERSDASLSALDRPEMQNMLRRVRRGDTIITLKLASFGRNIREVLETLARFKALGVSARCVELGGEDLLGAVPSPPMLTLMAVSRLERQSRSARMKESVSASFERGNRLGRKPTVSAAAQDEILVSLRRGRSVSELARFFQVSRQTIMRIRDRGIA</sequence>
<dbReference type="RefSeq" id="WP_223994981.1">
    <property type="nucleotide sequence ID" value="NZ_CAJZAG010000015.1"/>
</dbReference>
<reference evidence="2 3" key="1">
    <citation type="submission" date="2021-08" db="EMBL/GenBank/DDBJ databases">
        <authorList>
            <person name="Peeters C."/>
        </authorList>
    </citation>
    <scope>NUCLEOTIDE SEQUENCE [LARGE SCALE GENOMIC DNA]</scope>
    <source>
        <strain evidence="2 3">LMG 32289</strain>
    </source>
</reference>